<dbReference type="InterPro" id="IPR007487">
    <property type="entry name" value="ABC_transpt-TYRBP-like"/>
</dbReference>
<keyword evidence="3" id="KW-1185">Reference proteome</keyword>
<name>A0A1N6X4C5_9GAMM</name>
<dbReference type="Proteomes" id="UP000186895">
    <property type="component" value="Unassembled WGS sequence"/>
</dbReference>
<reference evidence="2 3" key="1">
    <citation type="submission" date="2017-01" db="EMBL/GenBank/DDBJ databases">
        <authorList>
            <person name="Mah S.A."/>
            <person name="Swanson W.J."/>
            <person name="Moy G.W."/>
            <person name="Vacquier V.D."/>
        </authorList>
    </citation>
    <scope>NUCLEOTIDE SEQUENCE [LARGE SCALE GENOMIC DNA]</scope>
    <source>
        <strain evidence="2 3">DSM 7027</strain>
    </source>
</reference>
<keyword evidence="1" id="KW-0732">Signal</keyword>
<dbReference type="Pfam" id="PF04392">
    <property type="entry name" value="ABC_sub_bind"/>
    <property type="match status" value="1"/>
</dbReference>
<dbReference type="PANTHER" id="PTHR35271:SF1">
    <property type="entry name" value="ABC TRANSPORTER, SUBSTRATE-BINDING LIPOPROTEIN"/>
    <property type="match status" value="1"/>
</dbReference>
<protein>
    <submittedName>
        <fullName evidence="2">ABC-type uncharacterized transport system, substrate-binding protein</fullName>
    </submittedName>
</protein>
<accession>A0A1N6X4C5</accession>
<proteinExistence type="predicted"/>
<feature type="chain" id="PRO_5012365255" evidence="1">
    <location>
        <begin position="17"/>
        <end position="298"/>
    </location>
</feature>
<organism evidence="2 3">
    <name type="scientific">Marinobacterium stanieri</name>
    <dbReference type="NCBI Taxonomy" id="49186"/>
    <lineage>
        <taxon>Bacteria</taxon>
        <taxon>Pseudomonadati</taxon>
        <taxon>Pseudomonadota</taxon>
        <taxon>Gammaproteobacteria</taxon>
        <taxon>Oceanospirillales</taxon>
        <taxon>Oceanospirillaceae</taxon>
        <taxon>Marinobacterium</taxon>
    </lineage>
</organism>
<gene>
    <name evidence="2" type="ORF">SAMN05421647_112114</name>
</gene>
<dbReference type="AlphaFoldDB" id="A0A1N6X4C5"/>
<sequence>MLCGALMLLCSALAQAQDEVLLVLSDISPSYDQVKLAVEDSTHSPLRVVTLDRLQALDSRSSLIVAIGSRACEQMLRTYHPGTRMICSFLPSSTFKKLRSTLLPGDTDAHISGLFIDQPLERQVRLARMIRPAAQTLGTALGQNSQALKSALEQYAQSEVFQLELAELKSSDNPIQILAPIVEHSDVFLVIPDSSIFNRAISKWLLYLSLKHQVPVIGFSKSYTDAGATASVHSSPHQIGQQTGEWINRLMSGESIPGSAFPAYFEVSINPVAARTLGLELPTPAALQRRLSQIEAAN</sequence>
<evidence type="ECO:0000313" key="3">
    <source>
        <dbReference type="Proteomes" id="UP000186895"/>
    </source>
</evidence>
<dbReference type="Gene3D" id="3.40.50.2300">
    <property type="match status" value="2"/>
</dbReference>
<dbReference type="eggNOG" id="COG2984">
    <property type="taxonomic scope" value="Bacteria"/>
</dbReference>
<dbReference type="PANTHER" id="PTHR35271">
    <property type="entry name" value="ABC TRANSPORTER, SUBSTRATE-BINDING LIPOPROTEIN-RELATED"/>
    <property type="match status" value="1"/>
</dbReference>
<evidence type="ECO:0000313" key="2">
    <source>
        <dbReference type="EMBL" id="SIQ97177.1"/>
    </source>
</evidence>
<dbReference type="EMBL" id="FTMN01000012">
    <property type="protein sequence ID" value="SIQ97177.1"/>
    <property type="molecule type" value="Genomic_DNA"/>
</dbReference>
<evidence type="ECO:0000256" key="1">
    <source>
        <dbReference type="SAM" id="SignalP"/>
    </source>
</evidence>
<dbReference type="STRING" id="49186.SAMN05421647_112114"/>
<feature type="signal peptide" evidence="1">
    <location>
        <begin position="1"/>
        <end position="16"/>
    </location>
</feature>